<reference evidence="2" key="1">
    <citation type="journal article" date="2020" name="Stud. Mycol.">
        <title>101 Dothideomycetes genomes: a test case for predicting lifestyles and emergence of pathogens.</title>
        <authorList>
            <person name="Haridas S."/>
            <person name="Albert R."/>
            <person name="Binder M."/>
            <person name="Bloem J."/>
            <person name="Labutti K."/>
            <person name="Salamov A."/>
            <person name="Andreopoulos B."/>
            <person name="Baker S."/>
            <person name="Barry K."/>
            <person name="Bills G."/>
            <person name="Bluhm B."/>
            <person name="Cannon C."/>
            <person name="Castanera R."/>
            <person name="Culley D."/>
            <person name="Daum C."/>
            <person name="Ezra D."/>
            <person name="Gonzalez J."/>
            <person name="Henrissat B."/>
            <person name="Kuo A."/>
            <person name="Liang C."/>
            <person name="Lipzen A."/>
            <person name="Lutzoni F."/>
            <person name="Magnuson J."/>
            <person name="Mondo S."/>
            <person name="Nolan M."/>
            <person name="Ohm R."/>
            <person name="Pangilinan J."/>
            <person name="Park H.-J."/>
            <person name="Ramirez L."/>
            <person name="Alfaro M."/>
            <person name="Sun H."/>
            <person name="Tritt A."/>
            <person name="Yoshinaga Y."/>
            <person name="Zwiers L.-H."/>
            <person name="Turgeon B."/>
            <person name="Goodwin S."/>
            <person name="Spatafora J."/>
            <person name="Crous P."/>
            <person name="Grigoriev I."/>
        </authorList>
    </citation>
    <scope>NUCLEOTIDE SEQUENCE</scope>
    <source>
        <strain evidence="2">CBS 690.94</strain>
    </source>
</reference>
<dbReference type="OrthoDB" id="3782326at2759"/>
<dbReference type="EMBL" id="MU001492">
    <property type="protein sequence ID" value="KAF2451494.1"/>
    <property type="molecule type" value="Genomic_DNA"/>
</dbReference>
<accession>A0A9P4PUA9</accession>
<organism evidence="2 3">
    <name type="scientific">Karstenula rhodostoma CBS 690.94</name>
    <dbReference type="NCBI Taxonomy" id="1392251"/>
    <lineage>
        <taxon>Eukaryota</taxon>
        <taxon>Fungi</taxon>
        <taxon>Dikarya</taxon>
        <taxon>Ascomycota</taxon>
        <taxon>Pezizomycotina</taxon>
        <taxon>Dothideomycetes</taxon>
        <taxon>Pleosporomycetidae</taxon>
        <taxon>Pleosporales</taxon>
        <taxon>Massarineae</taxon>
        <taxon>Didymosphaeriaceae</taxon>
        <taxon>Karstenula</taxon>
    </lineage>
</organism>
<feature type="compositionally biased region" description="Low complexity" evidence="1">
    <location>
        <begin position="31"/>
        <end position="43"/>
    </location>
</feature>
<proteinExistence type="predicted"/>
<dbReference type="Proteomes" id="UP000799764">
    <property type="component" value="Unassembled WGS sequence"/>
</dbReference>
<name>A0A9P4PUA9_9PLEO</name>
<comment type="caution">
    <text evidence="2">The sequence shown here is derived from an EMBL/GenBank/DDBJ whole genome shotgun (WGS) entry which is preliminary data.</text>
</comment>
<evidence type="ECO:0000256" key="1">
    <source>
        <dbReference type="SAM" id="MobiDB-lite"/>
    </source>
</evidence>
<feature type="compositionally biased region" description="Basic and acidic residues" evidence="1">
    <location>
        <begin position="67"/>
        <end position="80"/>
    </location>
</feature>
<dbReference type="AlphaFoldDB" id="A0A9P4PUA9"/>
<sequence length="165" mass="18359">MTSLLNKLFHSITASGKKQNPYTDPHHVYHPSTSQPAPTSTTAGHVFSTSPPQAWQPLPPRPTSPREPYDYLAEAREASGRDAVTGQPGNQSGGQSRGDREEERGQRSVYQETSEGRSKTHGTKYDLFVQEMKARKVGRWRAPDGGFYAPERRLGEFYQPERSGG</sequence>
<gene>
    <name evidence="2" type="ORF">P171DRAFT_7006</name>
</gene>
<feature type="compositionally biased region" description="Basic and acidic residues" evidence="1">
    <location>
        <begin position="97"/>
        <end position="106"/>
    </location>
</feature>
<evidence type="ECO:0000313" key="2">
    <source>
        <dbReference type="EMBL" id="KAF2451494.1"/>
    </source>
</evidence>
<protein>
    <submittedName>
        <fullName evidence="2">Uncharacterized protein</fullName>
    </submittedName>
</protein>
<keyword evidence="3" id="KW-1185">Reference proteome</keyword>
<feature type="region of interest" description="Disordered" evidence="1">
    <location>
        <begin position="15"/>
        <end position="124"/>
    </location>
</feature>
<evidence type="ECO:0000313" key="3">
    <source>
        <dbReference type="Proteomes" id="UP000799764"/>
    </source>
</evidence>